<protein>
    <submittedName>
        <fullName evidence="1">Uncharacterized protein</fullName>
    </submittedName>
</protein>
<dbReference type="Proteomes" id="UP000516444">
    <property type="component" value="Chromosome"/>
</dbReference>
<evidence type="ECO:0000313" key="1">
    <source>
        <dbReference type="EMBL" id="BCL25957.1"/>
    </source>
</evidence>
<reference evidence="1 2" key="1">
    <citation type="journal article" date="2014" name="Int. J. Syst. Evol. Microbiol.">
        <title>Complete genome sequence of Corynebacterium casei LMG S-19264T (=DSM 44701T), isolated from a smear-ripened cheese.</title>
        <authorList>
            <consortium name="US DOE Joint Genome Institute (JGI-PGF)"/>
            <person name="Walter F."/>
            <person name="Albersmeier A."/>
            <person name="Kalinowski J."/>
            <person name="Ruckert C."/>
        </authorList>
    </citation>
    <scope>NUCLEOTIDE SEQUENCE [LARGE SCALE GENOMIC DNA]</scope>
    <source>
        <strain evidence="1 2">JCM 4677</strain>
    </source>
</reference>
<proteinExistence type="predicted"/>
<dbReference type="EMBL" id="AP023440">
    <property type="protein sequence ID" value="BCL25957.1"/>
    <property type="molecule type" value="Genomic_DNA"/>
</dbReference>
<accession>A0A7G1NWI6</accession>
<evidence type="ECO:0000313" key="2">
    <source>
        <dbReference type="Proteomes" id="UP000516444"/>
    </source>
</evidence>
<dbReference type="OrthoDB" id="3854666at2"/>
<gene>
    <name evidence="1" type="ORF">GCM10017557_08160</name>
</gene>
<name>A0A7G1NWI6_9ACTN</name>
<dbReference type="AlphaFoldDB" id="A0A7G1NWI6"/>
<dbReference type="RefSeq" id="WP_055508456.1">
    <property type="nucleotide sequence ID" value="NZ_AP023440.1"/>
</dbReference>
<keyword evidence="2" id="KW-1185">Reference proteome</keyword>
<sequence>MTESASPHISYPRITVLGVQPGDPPFRLVEIDGAVIGEARSFTDVLMAAAAYGIPVHDADDPAVVRWVGGDKLTWHLRRSFRAGDGRPQPPR</sequence>
<organism evidence="1 2">
    <name type="scientific">Streptomyces aurantiacus</name>
    <dbReference type="NCBI Taxonomy" id="47760"/>
    <lineage>
        <taxon>Bacteria</taxon>
        <taxon>Bacillati</taxon>
        <taxon>Actinomycetota</taxon>
        <taxon>Actinomycetes</taxon>
        <taxon>Kitasatosporales</taxon>
        <taxon>Streptomycetaceae</taxon>
        <taxon>Streptomyces</taxon>
        <taxon>Streptomyces aurantiacus group</taxon>
    </lineage>
</organism>
<dbReference type="KEGG" id="sgm:GCM10017557_08160"/>